<keyword evidence="2" id="KW-1185">Reference proteome</keyword>
<organism evidence="1 2">
    <name type="scientific">Ramlibacter lithotrophicus</name>
    <dbReference type="NCBI Taxonomy" id="2606681"/>
    <lineage>
        <taxon>Bacteria</taxon>
        <taxon>Pseudomonadati</taxon>
        <taxon>Pseudomonadota</taxon>
        <taxon>Betaproteobacteria</taxon>
        <taxon>Burkholderiales</taxon>
        <taxon>Comamonadaceae</taxon>
        <taxon>Ramlibacter</taxon>
    </lineage>
</organism>
<dbReference type="AlphaFoldDB" id="A0A7X6I6N3"/>
<sequence length="71" mass="7980">MTHLKDARSTQFRLCFRSLFDSGRGYAFPCDSDGRVNLNDLSEGARNNYLYARAMVGREVAAPAVELVELH</sequence>
<dbReference type="RefSeq" id="WP_168107647.1">
    <property type="nucleotide sequence ID" value="NZ_VTOX01000003.1"/>
</dbReference>
<name>A0A7X6I6N3_9BURK</name>
<protein>
    <submittedName>
        <fullName evidence="1">Uncharacterized protein</fullName>
    </submittedName>
</protein>
<dbReference type="EMBL" id="VTOX01000003">
    <property type="protein sequence ID" value="NKE66546.1"/>
    <property type="molecule type" value="Genomic_DNA"/>
</dbReference>
<comment type="caution">
    <text evidence="1">The sequence shown here is derived from an EMBL/GenBank/DDBJ whole genome shotgun (WGS) entry which is preliminary data.</text>
</comment>
<evidence type="ECO:0000313" key="2">
    <source>
        <dbReference type="Proteomes" id="UP000521868"/>
    </source>
</evidence>
<reference evidence="1 2" key="1">
    <citation type="journal article" date="2020" name="Nature">
        <title>Bacterial chemolithoautotrophy via manganese oxidation.</title>
        <authorList>
            <person name="Yu H."/>
            <person name="Leadbetter J.R."/>
        </authorList>
    </citation>
    <scope>NUCLEOTIDE SEQUENCE [LARGE SCALE GENOMIC DNA]</scope>
    <source>
        <strain evidence="1 2">RBP-1</strain>
    </source>
</reference>
<proteinExistence type="predicted"/>
<dbReference type="Proteomes" id="UP000521868">
    <property type="component" value="Unassembled WGS sequence"/>
</dbReference>
<gene>
    <name evidence="1" type="ORF">RAMLITH_11995</name>
</gene>
<evidence type="ECO:0000313" key="1">
    <source>
        <dbReference type="EMBL" id="NKE66546.1"/>
    </source>
</evidence>
<accession>A0A7X6I6N3</accession>